<keyword evidence="2" id="KW-1185">Reference proteome</keyword>
<sequence length="148" mass="17998">MNEEMYKIEFFKQIYKNSIIYPKEKNKKKKINEKIAHIELTFYSSLKNRTYHRDSREQVDTRDQFLPLYFFLHLFSSYYFSTHINEYKRIFHFTIKWRRIDAMTASLTDVFALPIDYFRSQTTKGRHIHICIYIHIGGSVFSRSSQNG</sequence>
<dbReference type="Proteomes" id="UP001607302">
    <property type="component" value="Unassembled WGS sequence"/>
</dbReference>
<reference evidence="1 2" key="1">
    <citation type="journal article" date="2024" name="Ann. Entomol. Soc. Am.">
        <title>Genomic analyses of the southern and eastern yellowjacket wasps (Hymenoptera: Vespidae) reveal evolutionary signatures of social life.</title>
        <authorList>
            <person name="Catto M.A."/>
            <person name="Caine P.B."/>
            <person name="Orr S.E."/>
            <person name="Hunt B.G."/>
            <person name="Goodisman M.A.D."/>
        </authorList>
    </citation>
    <scope>NUCLEOTIDE SEQUENCE [LARGE SCALE GENOMIC DNA]</scope>
    <source>
        <strain evidence="1">233</strain>
        <tissue evidence="1">Head and thorax</tissue>
    </source>
</reference>
<protein>
    <submittedName>
        <fullName evidence="1">Uncharacterized protein</fullName>
    </submittedName>
</protein>
<proteinExistence type="predicted"/>
<name>A0ABD2B2J5_VESSQ</name>
<gene>
    <name evidence="1" type="ORF">V1478_007221</name>
</gene>
<organism evidence="1 2">
    <name type="scientific">Vespula squamosa</name>
    <name type="common">Southern yellow jacket</name>
    <name type="synonym">Wasp</name>
    <dbReference type="NCBI Taxonomy" id="30214"/>
    <lineage>
        <taxon>Eukaryota</taxon>
        <taxon>Metazoa</taxon>
        <taxon>Ecdysozoa</taxon>
        <taxon>Arthropoda</taxon>
        <taxon>Hexapoda</taxon>
        <taxon>Insecta</taxon>
        <taxon>Pterygota</taxon>
        <taxon>Neoptera</taxon>
        <taxon>Endopterygota</taxon>
        <taxon>Hymenoptera</taxon>
        <taxon>Apocrita</taxon>
        <taxon>Aculeata</taxon>
        <taxon>Vespoidea</taxon>
        <taxon>Vespidae</taxon>
        <taxon>Vespinae</taxon>
        <taxon>Vespula</taxon>
    </lineage>
</organism>
<evidence type="ECO:0000313" key="2">
    <source>
        <dbReference type="Proteomes" id="UP001607302"/>
    </source>
</evidence>
<evidence type="ECO:0000313" key="1">
    <source>
        <dbReference type="EMBL" id="KAL2726943.1"/>
    </source>
</evidence>
<accession>A0ABD2B2J5</accession>
<dbReference type="AlphaFoldDB" id="A0ABD2B2J5"/>
<comment type="caution">
    <text evidence="1">The sequence shown here is derived from an EMBL/GenBank/DDBJ whole genome shotgun (WGS) entry which is preliminary data.</text>
</comment>
<dbReference type="EMBL" id="JAUDFV010000133">
    <property type="protein sequence ID" value="KAL2726943.1"/>
    <property type="molecule type" value="Genomic_DNA"/>
</dbReference>